<sequence length="283" mass="31688">MKDGVIVNPDKVPYEEEKVIQNPVFSWDDTGFVPYITALDSHIIATVTGGDEWSCTSALSDLKGKCYRWSQQHGKRVPAAKAAELMAETLASHCDGVGLLAGWEYGWDSDYELGPHLYHIDSLGILIKGKKLAAGSGVRIAYCASKVEDMIDIKRWMLAENPMIHFPAFPFDEKYKDWTIWSVNEAAWFAGRVTAFAATGPESREVGGFLSGMLVVPCCSLTMFCVKLEICNSIWDMLDFPFEVEVVLGECLLIRELEMIIHFSLNAHYVVGVLFAYQRIRND</sequence>
<accession>A0AAV1CXB5</accession>
<protein>
    <submittedName>
        <fullName evidence="1">OLC1v1037334C1</fullName>
    </submittedName>
</protein>
<organism evidence="1 2">
    <name type="scientific">Oldenlandia corymbosa var. corymbosa</name>
    <dbReference type="NCBI Taxonomy" id="529605"/>
    <lineage>
        <taxon>Eukaryota</taxon>
        <taxon>Viridiplantae</taxon>
        <taxon>Streptophyta</taxon>
        <taxon>Embryophyta</taxon>
        <taxon>Tracheophyta</taxon>
        <taxon>Spermatophyta</taxon>
        <taxon>Magnoliopsida</taxon>
        <taxon>eudicotyledons</taxon>
        <taxon>Gunneridae</taxon>
        <taxon>Pentapetalae</taxon>
        <taxon>asterids</taxon>
        <taxon>lamiids</taxon>
        <taxon>Gentianales</taxon>
        <taxon>Rubiaceae</taxon>
        <taxon>Rubioideae</taxon>
        <taxon>Spermacoceae</taxon>
        <taxon>Hedyotis-Oldenlandia complex</taxon>
        <taxon>Oldenlandia</taxon>
    </lineage>
</organism>
<dbReference type="Pfam" id="PF00227">
    <property type="entry name" value="Proteasome"/>
    <property type="match status" value="1"/>
</dbReference>
<name>A0AAV1CXB5_OLDCO</name>
<dbReference type="GO" id="GO:0005839">
    <property type="term" value="C:proteasome core complex"/>
    <property type="evidence" value="ECO:0007669"/>
    <property type="project" value="InterPro"/>
</dbReference>
<dbReference type="GO" id="GO:0051603">
    <property type="term" value="P:proteolysis involved in protein catabolic process"/>
    <property type="evidence" value="ECO:0007669"/>
    <property type="project" value="InterPro"/>
</dbReference>
<dbReference type="AlphaFoldDB" id="A0AAV1CXB5"/>
<dbReference type="InterPro" id="IPR001353">
    <property type="entry name" value="Proteasome_sua/b"/>
</dbReference>
<reference evidence="1" key="1">
    <citation type="submission" date="2023-03" db="EMBL/GenBank/DDBJ databases">
        <authorList>
            <person name="Julca I."/>
        </authorList>
    </citation>
    <scope>NUCLEOTIDE SEQUENCE</scope>
</reference>
<evidence type="ECO:0000313" key="1">
    <source>
        <dbReference type="EMBL" id="CAI9100354.1"/>
    </source>
</evidence>
<dbReference type="Gene3D" id="3.60.20.10">
    <property type="entry name" value="Glutamine Phosphoribosylpyrophosphate, subunit 1, domain 1"/>
    <property type="match status" value="1"/>
</dbReference>
<dbReference type="Proteomes" id="UP001161247">
    <property type="component" value="Chromosome 3"/>
</dbReference>
<evidence type="ECO:0000313" key="2">
    <source>
        <dbReference type="Proteomes" id="UP001161247"/>
    </source>
</evidence>
<gene>
    <name evidence="1" type="ORF">OLC1_LOCUS10208</name>
</gene>
<dbReference type="SUPFAM" id="SSF56235">
    <property type="entry name" value="N-terminal nucleophile aminohydrolases (Ntn hydrolases)"/>
    <property type="match status" value="1"/>
</dbReference>
<keyword evidence="2" id="KW-1185">Reference proteome</keyword>
<dbReference type="EMBL" id="OX459120">
    <property type="protein sequence ID" value="CAI9100354.1"/>
    <property type="molecule type" value="Genomic_DNA"/>
</dbReference>
<dbReference type="InterPro" id="IPR029055">
    <property type="entry name" value="Ntn_hydrolases_N"/>
</dbReference>
<proteinExistence type="predicted"/>